<feature type="non-terminal residue" evidence="1">
    <location>
        <position position="1"/>
    </location>
</feature>
<sequence length="74" mass="8753">LFQLHCSMSFVLLFHIMWSRTHFNHTVQCRMLCCFTLWGAEHIYDTHAFTSLTHCMYAASASLFSFLFSFTLTY</sequence>
<protein>
    <submittedName>
        <fullName evidence="1">Uncharacterized protein</fullName>
    </submittedName>
</protein>
<feature type="non-terminal residue" evidence="1">
    <location>
        <position position="74"/>
    </location>
</feature>
<name>A0A0B7C5I0_9EUPU</name>
<proteinExistence type="predicted"/>
<reference evidence="1" key="1">
    <citation type="submission" date="2014-12" db="EMBL/GenBank/DDBJ databases">
        <title>Insight into the proteome of Arion vulgaris.</title>
        <authorList>
            <person name="Aradska J."/>
            <person name="Bulat T."/>
            <person name="Smidak R."/>
            <person name="Sarate P."/>
            <person name="Gangsoo J."/>
            <person name="Sialana F."/>
            <person name="Bilban M."/>
            <person name="Lubec G."/>
        </authorList>
    </citation>
    <scope>NUCLEOTIDE SEQUENCE</scope>
    <source>
        <tissue evidence="1">Skin</tissue>
    </source>
</reference>
<gene>
    <name evidence="1" type="primary">ORF222020</name>
</gene>
<dbReference type="AlphaFoldDB" id="A0A0B7C5I0"/>
<organism evidence="1">
    <name type="scientific">Arion vulgaris</name>
    <dbReference type="NCBI Taxonomy" id="1028688"/>
    <lineage>
        <taxon>Eukaryota</taxon>
        <taxon>Metazoa</taxon>
        <taxon>Spiralia</taxon>
        <taxon>Lophotrochozoa</taxon>
        <taxon>Mollusca</taxon>
        <taxon>Gastropoda</taxon>
        <taxon>Heterobranchia</taxon>
        <taxon>Euthyneura</taxon>
        <taxon>Panpulmonata</taxon>
        <taxon>Eupulmonata</taxon>
        <taxon>Stylommatophora</taxon>
        <taxon>Helicina</taxon>
        <taxon>Arionoidea</taxon>
        <taxon>Arionidae</taxon>
        <taxon>Arion</taxon>
    </lineage>
</organism>
<evidence type="ECO:0000313" key="1">
    <source>
        <dbReference type="EMBL" id="CEK99740.1"/>
    </source>
</evidence>
<accession>A0A0B7C5I0</accession>
<dbReference type="EMBL" id="HACG01052869">
    <property type="protein sequence ID" value="CEK99740.1"/>
    <property type="molecule type" value="Transcribed_RNA"/>
</dbReference>